<proteinExistence type="predicted"/>
<evidence type="ECO:0000313" key="2">
    <source>
        <dbReference type="EMBL" id="TQN43333.1"/>
    </source>
</evidence>
<dbReference type="RefSeq" id="WP_142025842.1">
    <property type="nucleotide sequence ID" value="NZ_VFQE01000001.1"/>
</dbReference>
<gene>
    <name evidence="2" type="ORF">FHU33_2775</name>
</gene>
<evidence type="ECO:0000313" key="3">
    <source>
        <dbReference type="Proteomes" id="UP000319865"/>
    </source>
</evidence>
<keyword evidence="1" id="KW-0472">Membrane</keyword>
<organism evidence="2 3">
    <name type="scientific">Blastococcus colisei</name>
    <dbReference type="NCBI Taxonomy" id="1564162"/>
    <lineage>
        <taxon>Bacteria</taxon>
        <taxon>Bacillati</taxon>
        <taxon>Actinomycetota</taxon>
        <taxon>Actinomycetes</taxon>
        <taxon>Geodermatophilales</taxon>
        <taxon>Geodermatophilaceae</taxon>
        <taxon>Blastococcus</taxon>
    </lineage>
</organism>
<accession>A0A543PGX7</accession>
<keyword evidence="1" id="KW-0812">Transmembrane</keyword>
<keyword evidence="1" id="KW-1133">Transmembrane helix</keyword>
<sequence length="70" mass="7798">MTGTRSAPAPEVCRAQVGTWTALVVVPVGITVLLFLYVDVNPVVHGMFAVVAALQIMIALHWRRNQNWRR</sequence>
<evidence type="ECO:0000256" key="1">
    <source>
        <dbReference type="SAM" id="Phobius"/>
    </source>
</evidence>
<keyword evidence="3" id="KW-1185">Reference proteome</keyword>
<dbReference type="AlphaFoldDB" id="A0A543PGX7"/>
<comment type="caution">
    <text evidence="2">The sequence shown here is derived from an EMBL/GenBank/DDBJ whole genome shotgun (WGS) entry which is preliminary data.</text>
</comment>
<reference evidence="2 3" key="1">
    <citation type="submission" date="2019-06" db="EMBL/GenBank/DDBJ databases">
        <title>Sequencing the genomes of 1000 actinobacteria strains.</title>
        <authorList>
            <person name="Klenk H.-P."/>
        </authorList>
    </citation>
    <scope>NUCLEOTIDE SEQUENCE [LARGE SCALE GENOMIC DNA]</scope>
    <source>
        <strain evidence="2 3">DSM 46837</strain>
    </source>
</reference>
<protein>
    <submittedName>
        <fullName evidence="2">Uncharacterized protein</fullName>
    </submittedName>
</protein>
<name>A0A543PGX7_9ACTN</name>
<dbReference type="Proteomes" id="UP000319865">
    <property type="component" value="Unassembled WGS sequence"/>
</dbReference>
<feature type="transmembrane region" description="Helical" evidence="1">
    <location>
        <begin position="20"/>
        <end position="38"/>
    </location>
</feature>
<dbReference type="OrthoDB" id="9962515at2"/>
<dbReference type="EMBL" id="VFQE01000001">
    <property type="protein sequence ID" value="TQN43333.1"/>
    <property type="molecule type" value="Genomic_DNA"/>
</dbReference>
<feature type="transmembrane region" description="Helical" evidence="1">
    <location>
        <begin position="44"/>
        <end position="62"/>
    </location>
</feature>